<organism evidence="4 5">
    <name type="scientific">Nothobranchius furzeri</name>
    <name type="common">Turquoise killifish</name>
    <dbReference type="NCBI Taxonomy" id="105023"/>
    <lineage>
        <taxon>Eukaryota</taxon>
        <taxon>Metazoa</taxon>
        <taxon>Chordata</taxon>
        <taxon>Craniata</taxon>
        <taxon>Vertebrata</taxon>
        <taxon>Euteleostomi</taxon>
        <taxon>Actinopterygii</taxon>
        <taxon>Neopterygii</taxon>
        <taxon>Teleostei</taxon>
        <taxon>Neoteleostei</taxon>
        <taxon>Acanthomorphata</taxon>
        <taxon>Ovalentaria</taxon>
        <taxon>Atherinomorphae</taxon>
        <taxon>Cyprinodontiformes</taxon>
        <taxon>Nothobranchiidae</taxon>
        <taxon>Nothobranchius</taxon>
    </lineage>
</organism>
<evidence type="ECO:0000256" key="2">
    <source>
        <dbReference type="SAM" id="SignalP"/>
    </source>
</evidence>
<keyword evidence="5" id="KW-1185">Reference proteome</keyword>
<feature type="chain" id="PRO_5034806311" description="Gypsy retrotransposon integrase-like protein 1" evidence="2">
    <location>
        <begin position="20"/>
        <end position="335"/>
    </location>
</feature>
<dbReference type="AlphaFoldDB" id="A0A8C6PF46"/>
<dbReference type="InterPro" id="IPR012337">
    <property type="entry name" value="RNaseH-like_sf"/>
</dbReference>
<dbReference type="Pfam" id="PF17921">
    <property type="entry name" value="Integrase_H2C2"/>
    <property type="match status" value="1"/>
</dbReference>
<proteinExistence type="predicted"/>
<keyword evidence="2" id="KW-0732">Signal</keyword>
<feature type="signal peptide" evidence="2">
    <location>
        <begin position="1"/>
        <end position="19"/>
    </location>
</feature>
<dbReference type="InterPro" id="IPR001584">
    <property type="entry name" value="Integrase_cat-core"/>
</dbReference>
<dbReference type="GO" id="GO:0015074">
    <property type="term" value="P:DNA integration"/>
    <property type="evidence" value="ECO:0007669"/>
    <property type="project" value="InterPro"/>
</dbReference>
<reference evidence="4" key="1">
    <citation type="submission" date="2014-08" db="EMBL/GenBank/DDBJ databases">
        <authorList>
            <person name="Senf B."/>
            <person name="Petzold A."/>
            <person name="Downie B.R."/>
            <person name="Koch P."/>
            <person name="Platzer M."/>
        </authorList>
    </citation>
    <scope>NUCLEOTIDE SEQUENCE [LARGE SCALE GENOMIC DNA]</scope>
    <source>
        <strain evidence="4">GRZ</strain>
    </source>
</reference>
<accession>A0A8C6PF46</accession>
<dbReference type="PANTHER" id="PTHR37984:SF15">
    <property type="entry name" value="INTEGRASE CATALYTIC DOMAIN-CONTAINING PROTEIN"/>
    <property type="match status" value="1"/>
</dbReference>
<dbReference type="Proteomes" id="UP000694548">
    <property type="component" value="Chromosome sgr02"/>
</dbReference>
<dbReference type="InterPro" id="IPR036397">
    <property type="entry name" value="RNaseH_sf"/>
</dbReference>
<reference evidence="4" key="2">
    <citation type="submission" date="2025-08" db="UniProtKB">
        <authorList>
            <consortium name="Ensembl"/>
        </authorList>
    </citation>
    <scope>IDENTIFICATION</scope>
</reference>
<dbReference type="InterPro" id="IPR050951">
    <property type="entry name" value="Retrovirus_Pol_polyprotein"/>
</dbReference>
<feature type="domain" description="Integrase catalytic" evidence="3">
    <location>
        <begin position="46"/>
        <end position="205"/>
    </location>
</feature>
<sequence length="335" mass="37204">MSMVLRLFWWCTLTRDVKEFVTACHICAQSKPSRRPPAGLLRPLPVPHRPWSHVAMDFSTGLPESNSYSVLLTIVDRFSKMTHLVPLKKLPTAKELSTVIAREVFHLHGLPCDIVSDRGPQFISKFWGEFNNLLGINRSLSSDFHPQTDGQAERANQKIETKLRGLCQRDPSKWSENLPWIEYALNCLPSFSTNLSPLCCLWLPASCFFPSGEGGHRPLCSCSSPALPTCVENGLEGSTTFHCCVLLQCKLPPRHQPTRRGRGCGSLPRNSLSRWRVVVSLPRDLLVPCPFPKSLILLLFASTSHTPCASTPRSMCHGSSHFISVVLVPKGAGIT</sequence>
<evidence type="ECO:0000313" key="5">
    <source>
        <dbReference type="Proteomes" id="UP000694548"/>
    </source>
</evidence>
<reference evidence="4" key="3">
    <citation type="submission" date="2025-09" db="UniProtKB">
        <authorList>
            <consortium name="Ensembl"/>
        </authorList>
    </citation>
    <scope>IDENTIFICATION</scope>
</reference>
<dbReference type="Gene3D" id="3.30.420.10">
    <property type="entry name" value="Ribonuclease H-like superfamily/Ribonuclease H"/>
    <property type="match status" value="1"/>
</dbReference>
<evidence type="ECO:0000259" key="3">
    <source>
        <dbReference type="PROSITE" id="PS50994"/>
    </source>
</evidence>
<dbReference type="Ensembl" id="ENSNFUT00015044208.1">
    <property type="protein sequence ID" value="ENSNFUP00015042346.1"/>
    <property type="gene ID" value="ENSNFUG00015020290.1"/>
</dbReference>
<name>A0A8C6PF46_NOTFU</name>
<dbReference type="PROSITE" id="PS50994">
    <property type="entry name" value="INTEGRASE"/>
    <property type="match status" value="1"/>
</dbReference>
<dbReference type="PANTHER" id="PTHR37984">
    <property type="entry name" value="PROTEIN CBG26694"/>
    <property type="match status" value="1"/>
</dbReference>
<dbReference type="GO" id="GO:0003676">
    <property type="term" value="F:nucleic acid binding"/>
    <property type="evidence" value="ECO:0007669"/>
    <property type="project" value="InterPro"/>
</dbReference>
<dbReference type="Pfam" id="PF00665">
    <property type="entry name" value="rve"/>
    <property type="match status" value="1"/>
</dbReference>
<protein>
    <recommendedName>
        <fullName evidence="1">Gypsy retrotransposon integrase-like protein 1</fullName>
    </recommendedName>
</protein>
<evidence type="ECO:0000256" key="1">
    <source>
        <dbReference type="ARBA" id="ARBA00039658"/>
    </source>
</evidence>
<dbReference type="InterPro" id="IPR041588">
    <property type="entry name" value="Integrase_H2C2"/>
</dbReference>
<dbReference type="SUPFAM" id="SSF53098">
    <property type="entry name" value="Ribonuclease H-like"/>
    <property type="match status" value="1"/>
</dbReference>
<dbReference type="GeneTree" id="ENSGT00940000176279"/>
<evidence type="ECO:0000313" key="4">
    <source>
        <dbReference type="Ensembl" id="ENSNFUP00015042346.1"/>
    </source>
</evidence>